<evidence type="ECO:0000259" key="8">
    <source>
        <dbReference type="PROSITE" id="PS50893"/>
    </source>
</evidence>
<dbReference type="Proteomes" id="UP000199659">
    <property type="component" value="Unassembled WGS sequence"/>
</dbReference>
<proteinExistence type="predicted"/>
<evidence type="ECO:0000256" key="3">
    <source>
        <dbReference type="ARBA" id="ARBA00022741"/>
    </source>
</evidence>
<dbReference type="PANTHER" id="PTHR43394">
    <property type="entry name" value="ATP-DEPENDENT PERMEASE MDL1, MITOCHONDRIAL"/>
    <property type="match status" value="1"/>
</dbReference>
<comment type="subcellular location">
    <subcellularLocation>
        <location evidence="1">Cell membrane</location>
        <topology evidence="1">Multi-pass membrane protein</topology>
    </subcellularLocation>
</comment>
<feature type="domain" description="ABC transporter" evidence="8">
    <location>
        <begin position="357"/>
        <end position="599"/>
    </location>
</feature>
<gene>
    <name evidence="9" type="ORF">SAMN05661086_01833</name>
</gene>
<feature type="transmembrane region" description="Helical" evidence="7">
    <location>
        <begin position="258"/>
        <end position="282"/>
    </location>
</feature>
<organism evidence="9 10">
    <name type="scientific">Anaeromicropila populeti</name>
    <dbReference type="NCBI Taxonomy" id="37658"/>
    <lineage>
        <taxon>Bacteria</taxon>
        <taxon>Bacillati</taxon>
        <taxon>Bacillota</taxon>
        <taxon>Clostridia</taxon>
        <taxon>Lachnospirales</taxon>
        <taxon>Lachnospiraceae</taxon>
        <taxon>Anaeromicropila</taxon>
    </lineage>
</organism>
<dbReference type="GO" id="GO:0005886">
    <property type="term" value="C:plasma membrane"/>
    <property type="evidence" value="ECO:0007669"/>
    <property type="project" value="UniProtKB-SubCell"/>
</dbReference>
<dbReference type="InterPro" id="IPR027417">
    <property type="entry name" value="P-loop_NTPase"/>
</dbReference>
<feature type="transmembrane region" description="Helical" evidence="7">
    <location>
        <begin position="71"/>
        <end position="92"/>
    </location>
</feature>
<dbReference type="PANTHER" id="PTHR43394:SF1">
    <property type="entry name" value="ATP-BINDING CASSETTE SUB-FAMILY B MEMBER 10, MITOCHONDRIAL"/>
    <property type="match status" value="1"/>
</dbReference>
<dbReference type="InterPro" id="IPR003593">
    <property type="entry name" value="AAA+_ATPase"/>
</dbReference>
<reference evidence="9 10" key="1">
    <citation type="submission" date="2016-10" db="EMBL/GenBank/DDBJ databases">
        <authorList>
            <person name="de Groot N.N."/>
        </authorList>
    </citation>
    <scope>NUCLEOTIDE SEQUENCE [LARGE SCALE GENOMIC DNA]</scope>
    <source>
        <strain evidence="9 10">743A</strain>
    </source>
</reference>
<evidence type="ECO:0000256" key="1">
    <source>
        <dbReference type="ARBA" id="ARBA00004651"/>
    </source>
</evidence>
<dbReference type="AlphaFoldDB" id="A0A1I6JPI5"/>
<keyword evidence="6 7" id="KW-0472">Membrane</keyword>
<dbReference type="SMART" id="SM00382">
    <property type="entry name" value="AAA"/>
    <property type="match status" value="1"/>
</dbReference>
<dbReference type="SUPFAM" id="SSF52540">
    <property type="entry name" value="P-loop containing nucleoside triphosphate hydrolases"/>
    <property type="match status" value="1"/>
</dbReference>
<dbReference type="Pfam" id="PF00005">
    <property type="entry name" value="ABC_tran"/>
    <property type="match status" value="1"/>
</dbReference>
<keyword evidence="4 9" id="KW-0067">ATP-binding</keyword>
<evidence type="ECO:0000313" key="9">
    <source>
        <dbReference type="EMBL" id="SFR80811.1"/>
    </source>
</evidence>
<dbReference type="SUPFAM" id="SSF90123">
    <property type="entry name" value="ABC transporter transmembrane region"/>
    <property type="match status" value="1"/>
</dbReference>
<evidence type="ECO:0000256" key="5">
    <source>
        <dbReference type="ARBA" id="ARBA00022989"/>
    </source>
</evidence>
<dbReference type="RefSeq" id="WP_092560382.1">
    <property type="nucleotide sequence ID" value="NZ_FOYZ01000006.1"/>
</dbReference>
<keyword evidence="3" id="KW-0547">Nucleotide-binding</keyword>
<accession>A0A1I6JPI5</accession>
<sequence length="609" mass="69546">MCSDRKEKLTVRRLLSNITFVLKYAMKLDKWLVVLVFSAFTICGLVYALFDSLFLKMFIEILSDTNKNLRESLIFVLIGMIFVEIGEIVQLLTDNYARARFVKIAGSIQADFIKKAADIDLICYDQNKYFDDFVIAASQAEEMIINGVMSTARIIGTMTTILALGALIMTINPLIAIFPVAGFFINMITRFQITKLEYEYEIVRKKVMRKADYSKRVFYQPEYAKEIKLSNIEIPLRKQFEAAIDEITDEARIAGRKIAILSLINWIVVFTMFSFFFVPMYLGYLALVKMSIGLSDAAAMNNAQGEVRNNLDGLNYALVDFQKVGQFAERFRRFIEYEIKIEKAAGSKKIPEEKAVLEIKNMFFRYDGADKDTLRNISMAIKPGERVAIVGENGAGKTTFIKLLMRLYDVTSGSICYGGEDIRNFATEEYRNIFGTVFQDYQLYGISLADNVKMDCANEQDRTIIEKALEKADFTEKLNRLPKGIDTEMTREFNEEGTMLSGGEAQKVAISRMFAKTNQMSIAILDEPSSALDPFAEHTLTKNMMECAKDAAVIFISHRLSTTRDADRIYMFENGEIIEEGTHDELMKLDGKYKRMFEKQAHYYKNSIL</sequence>
<dbReference type="OrthoDB" id="1699242at2"/>
<dbReference type="STRING" id="37658.SAMN05661086_01833"/>
<dbReference type="InterPro" id="IPR003439">
    <property type="entry name" value="ABC_transporter-like_ATP-bd"/>
</dbReference>
<protein>
    <submittedName>
        <fullName evidence="9">ATP-binding cassette, subfamily B</fullName>
    </submittedName>
</protein>
<dbReference type="GO" id="GO:0005524">
    <property type="term" value="F:ATP binding"/>
    <property type="evidence" value="ECO:0007669"/>
    <property type="project" value="UniProtKB-KW"/>
</dbReference>
<feature type="transmembrane region" description="Helical" evidence="7">
    <location>
        <begin position="161"/>
        <end position="185"/>
    </location>
</feature>
<dbReference type="PROSITE" id="PS50893">
    <property type="entry name" value="ABC_TRANSPORTER_2"/>
    <property type="match status" value="1"/>
</dbReference>
<dbReference type="Gene3D" id="1.20.1560.10">
    <property type="entry name" value="ABC transporter type 1, transmembrane domain"/>
    <property type="match status" value="1"/>
</dbReference>
<name>A0A1I6JPI5_9FIRM</name>
<dbReference type="Gene3D" id="3.40.50.300">
    <property type="entry name" value="P-loop containing nucleotide triphosphate hydrolases"/>
    <property type="match status" value="1"/>
</dbReference>
<dbReference type="InterPro" id="IPR036640">
    <property type="entry name" value="ABC1_TM_sf"/>
</dbReference>
<feature type="transmembrane region" description="Helical" evidence="7">
    <location>
        <begin position="31"/>
        <end position="50"/>
    </location>
</feature>
<evidence type="ECO:0000256" key="6">
    <source>
        <dbReference type="ARBA" id="ARBA00023136"/>
    </source>
</evidence>
<evidence type="ECO:0000313" key="10">
    <source>
        <dbReference type="Proteomes" id="UP000199659"/>
    </source>
</evidence>
<dbReference type="GO" id="GO:0016887">
    <property type="term" value="F:ATP hydrolysis activity"/>
    <property type="evidence" value="ECO:0007669"/>
    <property type="project" value="InterPro"/>
</dbReference>
<dbReference type="EMBL" id="FOYZ01000006">
    <property type="protein sequence ID" value="SFR80811.1"/>
    <property type="molecule type" value="Genomic_DNA"/>
</dbReference>
<keyword evidence="2 7" id="KW-0812">Transmembrane</keyword>
<keyword evidence="5 7" id="KW-1133">Transmembrane helix</keyword>
<dbReference type="PROSITE" id="PS00211">
    <property type="entry name" value="ABC_TRANSPORTER_1"/>
    <property type="match status" value="1"/>
</dbReference>
<evidence type="ECO:0000256" key="4">
    <source>
        <dbReference type="ARBA" id="ARBA00022840"/>
    </source>
</evidence>
<evidence type="ECO:0000256" key="2">
    <source>
        <dbReference type="ARBA" id="ARBA00022692"/>
    </source>
</evidence>
<dbReference type="InterPro" id="IPR039421">
    <property type="entry name" value="Type_1_exporter"/>
</dbReference>
<dbReference type="GO" id="GO:0015421">
    <property type="term" value="F:ABC-type oligopeptide transporter activity"/>
    <property type="evidence" value="ECO:0007669"/>
    <property type="project" value="TreeGrafter"/>
</dbReference>
<evidence type="ECO:0000256" key="7">
    <source>
        <dbReference type="SAM" id="Phobius"/>
    </source>
</evidence>
<dbReference type="InterPro" id="IPR017871">
    <property type="entry name" value="ABC_transporter-like_CS"/>
</dbReference>
<keyword evidence="10" id="KW-1185">Reference proteome</keyword>